<dbReference type="Proteomes" id="UP000293764">
    <property type="component" value="Unassembled WGS sequence"/>
</dbReference>
<accession>A0A4Q5N6H4</accession>
<dbReference type="OrthoDB" id="9179688at2"/>
<dbReference type="EMBL" id="SDWW01000011">
    <property type="protein sequence ID" value="RYV51851.1"/>
    <property type="molecule type" value="Genomic_DNA"/>
</dbReference>
<name>A0A4Q5N6H4_9MICO</name>
<reference evidence="1 2" key="1">
    <citation type="submission" date="2019-01" db="EMBL/GenBank/DDBJ databases">
        <title>Novel species of Cellulomonas.</title>
        <authorList>
            <person name="Liu Q."/>
            <person name="Xin Y.-H."/>
        </authorList>
    </citation>
    <scope>NUCLEOTIDE SEQUENCE [LARGE SCALE GENOMIC DNA]</scope>
    <source>
        <strain evidence="1 2">HLT2-17</strain>
    </source>
</reference>
<comment type="caution">
    <text evidence="1">The sequence shown here is derived from an EMBL/GenBank/DDBJ whole genome shotgun (WGS) entry which is preliminary data.</text>
</comment>
<gene>
    <name evidence="1" type="ORF">EUA98_06330</name>
</gene>
<protein>
    <submittedName>
        <fullName evidence="1">Uncharacterized protein</fullName>
    </submittedName>
</protein>
<dbReference type="SUPFAM" id="SSF52540">
    <property type="entry name" value="P-loop containing nucleoside triphosphate hydrolases"/>
    <property type="match status" value="1"/>
</dbReference>
<sequence length="513" mass="57212">MAAAENEVAVDPERFLRTYYDRWNLVGEVELHRKFLLLGPKGAGKSAAAHYLVLRWSKELGPESVFPTFLDFDDVNQTQSPLATLGKRLVGDVAALTDAAWRLFLSIRLLESLCSDMACDLAHDPQVIGLLMQLRNAGLASDDFPQVLRKVREKRGLIGAPKIVEFEGKWTETQEVNVTQLSEALVKIVARAKTPNRHILAVDGLDKAIGDNAAYWQTLAALVRVAEAMTRTLREGQHAYILVMCRSDVFRRVRFADSGKIAADGGIYMDWAAEAEDPRDVELWNYIASKAETEPDRLLSALPARIQVGQSRKMATDRYLLQITRYTPRDMTLLFKSLQERARDRTLTNSQVRRAADSFASRHLLTEIISEATGLLPELLIDRFEQIITHLPSRVFTHNQFVAALEAAGADATQTAVFGEYLFLQGAIGNYAPGVNYVQFYHRRDAHKFQPQGPWVLHTGLMYAFNKPWMLTDAAPGDRIGAQGSTTGGVLNLPSRGSSRARRIGYAGRQVDS</sequence>
<dbReference type="InterPro" id="IPR027417">
    <property type="entry name" value="P-loop_NTPase"/>
</dbReference>
<proteinExistence type="predicted"/>
<dbReference type="RefSeq" id="WP_130101827.1">
    <property type="nucleotide sequence ID" value="NZ_SDWW01000011.1"/>
</dbReference>
<keyword evidence="2" id="KW-1185">Reference proteome</keyword>
<organism evidence="1 2">
    <name type="scientific">Pengzhenrongella frigida</name>
    <dbReference type="NCBI Taxonomy" id="1259133"/>
    <lineage>
        <taxon>Bacteria</taxon>
        <taxon>Bacillati</taxon>
        <taxon>Actinomycetota</taxon>
        <taxon>Actinomycetes</taxon>
        <taxon>Micrococcales</taxon>
        <taxon>Pengzhenrongella</taxon>
    </lineage>
</organism>
<evidence type="ECO:0000313" key="2">
    <source>
        <dbReference type="Proteomes" id="UP000293764"/>
    </source>
</evidence>
<dbReference type="NCBIfam" id="NF047389">
    <property type="entry name" value="ATPase_Sll1717"/>
    <property type="match status" value="1"/>
</dbReference>
<evidence type="ECO:0000313" key="1">
    <source>
        <dbReference type="EMBL" id="RYV51851.1"/>
    </source>
</evidence>
<dbReference type="InterPro" id="IPR059206">
    <property type="entry name" value="Sll1717-like"/>
</dbReference>
<dbReference type="AlphaFoldDB" id="A0A4Q5N6H4"/>